<evidence type="ECO:0000313" key="3">
    <source>
        <dbReference type="Proteomes" id="UP000499080"/>
    </source>
</evidence>
<dbReference type="AlphaFoldDB" id="A0A4Y2SJ95"/>
<name>A0A4Y2SJ95_ARAVE</name>
<dbReference type="EMBL" id="BGPR01021936">
    <property type="protein sequence ID" value="GBN87725.1"/>
    <property type="molecule type" value="Genomic_DNA"/>
</dbReference>
<protein>
    <submittedName>
        <fullName evidence="1">Uncharacterized protein</fullName>
    </submittedName>
</protein>
<accession>A0A4Y2SJ95</accession>
<gene>
    <name evidence="2" type="ORF">AVEN_262651_1</name>
    <name evidence="1" type="ORF">AVEN_79087_1</name>
</gene>
<reference evidence="1 3" key="1">
    <citation type="journal article" date="2019" name="Sci. Rep.">
        <title>Orb-weaving spider Araneus ventricosus genome elucidates the spidroin gene catalogue.</title>
        <authorList>
            <person name="Kono N."/>
            <person name="Nakamura H."/>
            <person name="Ohtoshi R."/>
            <person name="Moran D.A.P."/>
            <person name="Shinohara A."/>
            <person name="Yoshida Y."/>
            <person name="Fujiwara M."/>
            <person name="Mori M."/>
            <person name="Tomita M."/>
            <person name="Arakawa K."/>
        </authorList>
    </citation>
    <scope>NUCLEOTIDE SEQUENCE [LARGE SCALE GENOMIC DNA]</scope>
</reference>
<keyword evidence="3" id="KW-1185">Reference proteome</keyword>
<sequence length="120" mass="13469">MLLKPRSYCLSFREFRPRFALFPVVGTGRIDVARGLVSASVVSRVMTVNSSHVKGEGSGQTATEHSFTRALTKYLQSHLPSERRDWSELGLPPTTVHKCEPRATRGLPCHTVVQFRFLAR</sequence>
<proteinExistence type="predicted"/>
<evidence type="ECO:0000313" key="2">
    <source>
        <dbReference type="EMBL" id="GBN87725.1"/>
    </source>
</evidence>
<dbReference type="Proteomes" id="UP000499080">
    <property type="component" value="Unassembled WGS sequence"/>
</dbReference>
<comment type="caution">
    <text evidence="1">The sequence shown here is derived from an EMBL/GenBank/DDBJ whole genome shotgun (WGS) entry which is preliminary data.</text>
</comment>
<organism evidence="1 3">
    <name type="scientific">Araneus ventricosus</name>
    <name type="common">Orbweaver spider</name>
    <name type="synonym">Epeira ventricosa</name>
    <dbReference type="NCBI Taxonomy" id="182803"/>
    <lineage>
        <taxon>Eukaryota</taxon>
        <taxon>Metazoa</taxon>
        <taxon>Ecdysozoa</taxon>
        <taxon>Arthropoda</taxon>
        <taxon>Chelicerata</taxon>
        <taxon>Arachnida</taxon>
        <taxon>Araneae</taxon>
        <taxon>Araneomorphae</taxon>
        <taxon>Entelegynae</taxon>
        <taxon>Araneoidea</taxon>
        <taxon>Araneidae</taxon>
        <taxon>Araneus</taxon>
    </lineage>
</organism>
<evidence type="ECO:0000313" key="1">
    <source>
        <dbReference type="EMBL" id="GBN87676.1"/>
    </source>
</evidence>
<dbReference type="EMBL" id="BGPR01021919">
    <property type="protein sequence ID" value="GBN87676.1"/>
    <property type="molecule type" value="Genomic_DNA"/>
</dbReference>